<dbReference type="Proteomes" id="UP000257109">
    <property type="component" value="Unassembled WGS sequence"/>
</dbReference>
<comment type="caution">
    <text evidence="1">The sequence shown here is derived from an EMBL/GenBank/DDBJ whole genome shotgun (WGS) entry which is preliminary data.</text>
</comment>
<organism evidence="1 2">
    <name type="scientific">Mucuna pruriens</name>
    <name type="common">Velvet bean</name>
    <name type="synonym">Dolichos pruriens</name>
    <dbReference type="NCBI Taxonomy" id="157652"/>
    <lineage>
        <taxon>Eukaryota</taxon>
        <taxon>Viridiplantae</taxon>
        <taxon>Streptophyta</taxon>
        <taxon>Embryophyta</taxon>
        <taxon>Tracheophyta</taxon>
        <taxon>Spermatophyta</taxon>
        <taxon>Magnoliopsida</taxon>
        <taxon>eudicotyledons</taxon>
        <taxon>Gunneridae</taxon>
        <taxon>Pentapetalae</taxon>
        <taxon>rosids</taxon>
        <taxon>fabids</taxon>
        <taxon>Fabales</taxon>
        <taxon>Fabaceae</taxon>
        <taxon>Papilionoideae</taxon>
        <taxon>50 kb inversion clade</taxon>
        <taxon>NPAAA clade</taxon>
        <taxon>indigoferoid/millettioid clade</taxon>
        <taxon>Phaseoleae</taxon>
        <taxon>Mucuna</taxon>
    </lineage>
</organism>
<dbReference type="AlphaFoldDB" id="A0A371GXP7"/>
<proteinExistence type="predicted"/>
<evidence type="ECO:0000313" key="1">
    <source>
        <dbReference type="EMBL" id="RDX95335.1"/>
    </source>
</evidence>
<dbReference type="GO" id="GO:0048364">
    <property type="term" value="P:root development"/>
    <property type="evidence" value="ECO:0007669"/>
    <property type="project" value="InterPro"/>
</dbReference>
<protein>
    <submittedName>
        <fullName evidence="1">Uncharacterized protein</fullName>
    </submittedName>
</protein>
<reference evidence="1" key="1">
    <citation type="submission" date="2018-05" db="EMBL/GenBank/DDBJ databases">
        <title>Draft genome of Mucuna pruriens seed.</title>
        <authorList>
            <person name="Nnadi N.E."/>
            <person name="Vos R."/>
            <person name="Hasami M.H."/>
            <person name="Devisetty U.K."/>
            <person name="Aguiy J.C."/>
        </authorList>
    </citation>
    <scope>NUCLEOTIDE SEQUENCE [LARGE SCALE GENOMIC DNA]</scope>
    <source>
        <strain evidence="1">JCA_2017</strain>
    </source>
</reference>
<accession>A0A371GXP7</accession>
<dbReference type="GO" id="GO:0048367">
    <property type="term" value="P:shoot system development"/>
    <property type="evidence" value="ECO:0007669"/>
    <property type="project" value="InterPro"/>
</dbReference>
<dbReference type="EMBL" id="QJKJ01004156">
    <property type="protein sequence ID" value="RDX95335.1"/>
    <property type="molecule type" value="Genomic_DNA"/>
</dbReference>
<evidence type="ECO:0000313" key="2">
    <source>
        <dbReference type="Proteomes" id="UP000257109"/>
    </source>
</evidence>
<dbReference type="OrthoDB" id="1421949at2759"/>
<name>A0A371GXP7_MUCPR</name>
<sequence length="64" mass="7311">MLWPNSNHHVSKHIISNRAVDLVQVLNPHVGKSGTLHQDLEEGLESQFKRLVKIRVSLLNILNH</sequence>
<feature type="non-terminal residue" evidence="1">
    <location>
        <position position="1"/>
    </location>
</feature>
<dbReference type="Pfam" id="PF03087">
    <property type="entry name" value="BPS1"/>
    <property type="match status" value="1"/>
</dbReference>
<keyword evidence="2" id="KW-1185">Reference proteome</keyword>
<dbReference type="InterPro" id="IPR004320">
    <property type="entry name" value="BPS1_pln"/>
</dbReference>
<gene>
    <name evidence="1" type="ORF">CR513_22166</name>
</gene>